<comment type="caution">
    <text evidence="7">The sequence shown here is derived from an EMBL/GenBank/DDBJ whole genome shotgun (WGS) entry which is preliminary data.</text>
</comment>
<protein>
    <submittedName>
        <fullName evidence="7">Uncharacterized protein</fullName>
    </submittedName>
</protein>
<evidence type="ECO:0000256" key="3">
    <source>
        <dbReference type="ARBA" id="ARBA00022989"/>
    </source>
</evidence>
<feature type="transmembrane region" description="Helical" evidence="6">
    <location>
        <begin position="418"/>
        <end position="439"/>
    </location>
</feature>
<sequence length="520" mass="56908">MGRRSRDSGGGDNGENVPLLVKYDRSSQYGDCLNITTTPAAVLGPPPPPHTQHITEDPSDVDVVTRLQQQETHKPPTPDPTSPDTSNIKVYTRRFWILFVFAVIAWFQCLQWNTWGPLSDSVNAAFPGRWGSKTVAMMANWGTITFVLFVGPMCWLMTAKGLRVGVMVCAALVAFGTVVRAIPLIFTNSDVFFTVMAHICAICVGIPGTLIMAAPPLIAAEWFPPKERTTATAFSQVMNQLGNAGSYLEPLMVRAPSPSTTPDEIKEDITRLMNIWAGVGLTLFLAVVVYFPSKPPTPPSPTAHIDRLDFRDSVGKMMRNRDLLLVTVSYGVCTGVPAAWTSVLNYSLLDLGLQQEDAMWVGLTGVLVSGITGLVVGRLTDLVYGYVKVTLILFMIGNMACFYWFFLLSWGTIPATLWQIYASVVGGLSLNFACAPLFFELALEISYPCSEVIVGGLVTGMNNLVGLSFLFIFFIPNIGYAWVTYVLVGASAVSILPVLFVKEDYNRSSIDRDNLHHSAY</sequence>
<feature type="transmembrane region" description="Helical" evidence="6">
    <location>
        <begin position="164"/>
        <end position="186"/>
    </location>
</feature>
<dbReference type="AlphaFoldDB" id="A0AAE1QKG0"/>
<dbReference type="InterPro" id="IPR011701">
    <property type="entry name" value="MFS"/>
</dbReference>
<keyword evidence="2 6" id="KW-0812">Transmembrane</keyword>
<feature type="region of interest" description="Disordered" evidence="5">
    <location>
        <begin position="37"/>
        <end position="57"/>
    </location>
</feature>
<dbReference type="InterPro" id="IPR036259">
    <property type="entry name" value="MFS_trans_sf"/>
</dbReference>
<dbReference type="PANTHER" id="PTHR10924">
    <property type="entry name" value="MAJOR FACILITATOR SUPERFAMILY PROTEIN-RELATED"/>
    <property type="match status" value="1"/>
</dbReference>
<feature type="transmembrane region" description="Helical" evidence="6">
    <location>
        <begin position="358"/>
        <end position="376"/>
    </location>
</feature>
<dbReference type="SUPFAM" id="SSF103473">
    <property type="entry name" value="MFS general substrate transporter"/>
    <property type="match status" value="1"/>
</dbReference>
<dbReference type="GO" id="GO:0016020">
    <property type="term" value="C:membrane"/>
    <property type="evidence" value="ECO:0007669"/>
    <property type="project" value="UniProtKB-SubCell"/>
</dbReference>
<dbReference type="GO" id="GO:0022857">
    <property type="term" value="F:transmembrane transporter activity"/>
    <property type="evidence" value="ECO:0007669"/>
    <property type="project" value="InterPro"/>
</dbReference>
<evidence type="ECO:0000256" key="6">
    <source>
        <dbReference type="SAM" id="Phobius"/>
    </source>
</evidence>
<evidence type="ECO:0000256" key="5">
    <source>
        <dbReference type="SAM" id="MobiDB-lite"/>
    </source>
</evidence>
<feature type="region of interest" description="Disordered" evidence="5">
    <location>
        <begin position="66"/>
        <end position="85"/>
    </location>
</feature>
<dbReference type="Pfam" id="PF07690">
    <property type="entry name" value="MFS_1"/>
    <property type="match status" value="1"/>
</dbReference>
<feature type="transmembrane region" description="Helical" evidence="6">
    <location>
        <begin position="383"/>
        <end position="406"/>
    </location>
</feature>
<reference evidence="7" key="1">
    <citation type="submission" date="2023-11" db="EMBL/GenBank/DDBJ databases">
        <title>Genome assemblies of two species of porcelain crab, Petrolisthes cinctipes and Petrolisthes manimaculis (Anomura: Porcellanidae).</title>
        <authorList>
            <person name="Angst P."/>
        </authorList>
    </citation>
    <scope>NUCLEOTIDE SEQUENCE</scope>
    <source>
        <strain evidence="7">PB745_02</strain>
        <tissue evidence="7">Gill</tissue>
    </source>
</reference>
<feature type="transmembrane region" description="Helical" evidence="6">
    <location>
        <begin position="192"/>
        <end position="218"/>
    </location>
</feature>
<evidence type="ECO:0000256" key="1">
    <source>
        <dbReference type="ARBA" id="ARBA00004141"/>
    </source>
</evidence>
<organism evidence="7 8">
    <name type="scientific">Petrolisthes manimaculis</name>
    <dbReference type="NCBI Taxonomy" id="1843537"/>
    <lineage>
        <taxon>Eukaryota</taxon>
        <taxon>Metazoa</taxon>
        <taxon>Ecdysozoa</taxon>
        <taxon>Arthropoda</taxon>
        <taxon>Crustacea</taxon>
        <taxon>Multicrustacea</taxon>
        <taxon>Malacostraca</taxon>
        <taxon>Eumalacostraca</taxon>
        <taxon>Eucarida</taxon>
        <taxon>Decapoda</taxon>
        <taxon>Pleocyemata</taxon>
        <taxon>Anomura</taxon>
        <taxon>Galatheoidea</taxon>
        <taxon>Porcellanidae</taxon>
        <taxon>Petrolisthes</taxon>
    </lineage>
</organism>
<evidence type="ECO:0000313" key="8">
    <source>
        <dbReference type="Proteomes" id="UP001292094"/>
    </source>
</evidence>
<evidence type="ECO:0000256" key="2">
    <source>
        <dbReference type="ARBA" id="ARBA00022692"/>
    </source>
</evidence>
<keyword evidence="4 6" id="KW-0472">Membrane</keyword>
<dbReference type="InterPro" id="IPR049680">
    <property type="entry name" value="FLVCR1-2_SLC49-like"/>
</dbReference>
<gene>
    <name evidence="7" type="ORF">Pmani_001016</name>
</gene>
<accession>A0AAE1QKG0</accession>
<dbReference type="Gene3D" id="1.20.1250.20">
    <property type="entry name" value="MFS general substrate transporter like domains"/>
    <property type="match status" value="2"/>
</dbReference>
<proteinExistence type="predicted"/>
<dbReference type="Proteomes" id="UP001292094">
    <property type="component" value="Unassembled WGS sequence"/>
</dbReference>
<feature type="transmembrane region" description="Helical" evidence="6">
    <location>
        <begin position="135"/>
        <end position="157"/>
    </location>
</feature>
<comment type="subcellular location">
    <subcellularLocation>
        <location evidence="1">Membrane</location>
        <topology evidence="1">Multi-pass membrane protein</topology>
    </subcellularLocation>
</comment>
<feature type="transmembrane region" description="Helical" evidence="6">
    <location>
        <begin position="480"/>
        <end position="501"/>
    </location>
</feature>
<evidence type="ECO:0000256" key="4">
    <source>
        <dbReference type="ARBA" id="ARBA00023136"/>
    </source>
</evidence>
<name>A0AAE1QKG0_9EUCA</name>
<feature type="transmembrane region" description="Helical" evidence="6">
    <location>
        <begin position="95"/>
        <end position="115"/>
    </location>
</feature>
<keyword evidence="3 6" id="KW-1133">Transmembrane helix</keyword>
<feature type="transmembrane region" description="Helical" evidence="6">
    <location>
        <begin position="451"/>
        <end position="474"/>
    </location>
</feature>
<keyword evidence="8" id="KW-1185">Reference proteome</keyword>
<dbReference type="PANTHER" id="PTHR10924:SF27">
    <property type="entry name" value="SOLUTE CARRIER FAMILY 49 MEMBER 4"/>
    <property type="match status" value="1"/>
</dbReference>
<evidence type="ECO:0000313" key="7">
    <source>
        <dbReference type="EMBL" id="KAK4328539.1"/>
    </source>
</evidence>
<dbReference type="EMBL" id="JAWZYT010000072">
    <property type="protein sequence ID" value="KAK4328539.1"/>
    <property type="molecule type" value="Genomic_DNA"/>
</dbReference>